<dbReference type="InterPro" id="IPR029775">
    <property type="entry name" value="NPHP4"/>
</dbReference>
<evidence type="ECO:0000313" key="4">
    <source>
        <dbReference type="EMBL" id="KAL3101298.1"/>
    </source>
</evidence>
<keyword evidence="5" id="KW-1185">Reference proteome</keyword>
<evidence type="ECO:0000259" key="3">
    <source>
        <dbReference type="Pfam" id="PF26186"/>
    </source>
</evidence>
<feature type="domain" description="NPHP4 C2-like" evidence="3">
    <location>
        <begin position="577"/>
        <end position="749"/>
    </location>
</feature>
<name>A0ABD2KEC4_9BILA</name>
<dbReference type="Pfam" id="PF26186">
    <property type="entry name" value="NPHP4_C2_3rd"/>
    <property type="match status" value="1"/>
</dbReference>
<evidence type="ECO:0000256" key="1">
    <source>
        <dbReference type="SAM" id="MobiDB-lite"/>
    </source>
</evidence>
<proteinExistence type="predicted"/>
<feature type="region of interest" description="Disordered" evidence="1">
    <location>
        <begin position="463"/>
        <end position="482"/>
    </location>
</feature>
<dbReference type="Pfam" id="PF26015">
    <property type="entry name" value="Ig_NPH4_3rd"/>
    <property type="match status" value="1"/>
</dbReference>
<dbReference type="PANTHER" id="PTHR31043">
    <property type="entry name" value="NEPHROCYSTIN-4"/>
    <property type="match status" value="1"/>
</dbReference>
<gene>
    <name evidence="4" type="ORF">niasHT_028054</name>
</gene>
<feature type="domain" description="NPHP4 Ig-like" evidence="2">
    <location>
        <begin position="1118"/>
        <end position="1205"/>
    </location>
</feature>
<reference evidence="4 5" key="1">
    <citation type="submission" date="2024-10" db="EMBL/GenBank/DDBJ databases">
        <authorList>
            <person name="Kim D."/>
        </authorList>
    </citation>
    <scope>NUCLEOTIDE SEQUENCE [LARGE SCALE GENOMIC DNA]</scope>
    <source>
        <strain evidence="4">BH-2024</strain>
    </source>
</reference>
<dbReference type="InterPro" id="IPR058765">
    <property type="entry name" value="NPHP4_C2-like"/>
</dbReference>
<evidence type="ECO:0008006" key="6">
    <source>
        <dbReference type="Google" id="ProtNLM"/>
    </source>
</evidence>
<comment type="caution">
    <text evidence="4">The sequence shown here is derived from an EMBL/GenBank/DDBJ whole genome shotgun (WGS) entry which is preliminary data.</text>
</comment>
<accession>A0ABD2KEC4</accession>
<dbReference type="Proteomes" id="UP001620626">
    <property type="component" value="Unassembled WGS sequence"/>
</dbReference>
<organism evidence="4 5">
    <name type="scientific">Heterodera trifolii</name>
    <dbReference type="NCBI Taxonomy" id="157864"/>
    <lineage>
        <taxon>Eukaryota</taxon>
        <taxon>Metazoa</taxon>
        <taxon>Ecdysozoa</taxon>
        <taxon>Nematoda</taxon>
        <taxon>Chromadorea</taxon>
        <taxon>Rhabditida</taxon>
        <taxon>Tylenchina</taxon>
        <taxon>Tylenchomorpha</taxon>
        <taxon>Tylenchoidea</taxon>
        <taxon>Heteroderidae</taxon>
        <taxon>Heteroderinae</taxon>
        <taxon>Heterodera</taxon>
    </lineage>
</organism>
<protein>
    <recommendedName>
        <fullName evidence="6">Nephrocystin-4</fullName>
    </recommendedName>
</protein>
<dbReference type="EMBL" id="JBICBT010000783">
    <property type="protein sequence ID" value="KAL3101298.1"/>
    <property type="molecule type" value="Genomic_DNA"/>
</dbReference>
<sequence>MLRSTALPIAGLGGEAFSAGGDSLYILELFELTFKQFPNGAFVLRLSFFNFFSRRFCGSLHQIPCHCSSSSITLNITLHFRAFSSHKNVFIVLELANNDGAALCWTTVPVFEVSRIASDSVPSVGGNQLRQSFPLFAGSCRVLLFSDSLPPLVPHFLPFNAILSASLRLSSEFPSFAFPEFLLLSGSPKLSSDEADASPFTFTSILDNLLLSYAVHSDLSDSLILDVISRELCYGRNQAHFKASHQLRVVERRLKIGTHNGLGFVEEPLSVLLHSNSSSTAAVAVGDSFRQRSQSLGRRDGSNFGSSEFCARNSVRLGRLSAADPSTAIVFVLEYLVASRTAANVTNCTRCFLLQSMLAFRDILSDVRMVRVGWAAWTPSPRGAVSLADTVTLQLLGGPRPAPFDGFCLRDLSHCAFVCHSPIVQRQFPSPFPLSCAKIQIRFNFVPLMESDRIGALSLLSSHQQTPLPRPDLRPRSSAATRQVEDALRPLTPAAQTKGISESQKLAFEEDDREEAELEELLSPKKDETFARRRTTTERHCSVSVLENWQNAIEVELPLARVSAFPRRVVRQFMRFPFPKIIESDQFTHIDPMEKRQIRMELERIDKFGANEVSIQFLAFKKLGSLNTIPSSHRLFFSFQFFSFEPIITESLFLDAESAETNDGEEPNVLYRNGGEEEQKAPGLIVRFVIGSQKKEFLRYLLEENVHIHIWEADSLFYVGSTSVPLQCLLRQGSAALISSIQAPVVQSAFLPSDGRNHFAGLLFCRMANVGKNLTKSQIRQRSLINYGRAQSLKSADGMNPLERFLAFQRMDLEQRSLRIFGGDEEKRMREWAKLRGRENGPLGQVATDAAAKFLFSEELAAYRALRREGKALALLRTVFSSVTTSLRAEAIGGQLVHLQFQLRNPFPEDCICAMEVNDQRLSPVISKTELEYLRKKHQKGDFGRFVFEWEEGTNGWTTVLRGMERVQMALRFDTGTAERAWASPTEARAFFRRLPHGNPLAILEVSVSVSRPFLSQHFQWFSDEGRKLVRAVPVSRSPLPKASSVRVSDPAVLCSLQPSHSSADAIQLLRIECLSRGLSEVRDFSVFFYADPFLSELFAVHRFSVHSIGRLHSVAVQGQEVRVPLGGFVRPPSGELVRLFCSSAVPCSSVGLLPSPSFASSAHSLSQLAVLFRPLSLGHCHLLISAVATSTCAMLGQWLLGVTVDEPNIAKVFEVIVPRDSDGVVRKRIPLHNPLGIPRQFRLVSSDPLLLSLPIPLPPPIPPNSSLPLPLLIQTPQARPCTVQTLLFVEDTQTGAPEGAFAVNLRFE</sequence>
<evidence type="ECO:0000313" key="5">
    <source>
        <dbReference type="Proteomes" id="UP001620626"/>
    </source>
</evidence>
<dbReference type="InterPro" id="IPR058686">
    <property type="entry name" value="Ig_NPHP4_3rd"/>
</dbReference>
<dbReference type="PANTHER" id="PTHR31043:SF3">
    <property type="entry name" value="NEPHROCYSTIN-4"/>
    <property type="match status" value="1"/>
</dbReference>
<evidence type="ECO:0000259" key="2">
    <source>
        <dbReference type="Pfam" id="PF26015"/>
    </source>
</evidence>